<gene>
    <name evidence="6" type="ORF">ABID37_001867</name>
</gene>
<dbReference type="InterPro" id="IPR017585">
    <property type="entry name" value="SAF_FlgA"/>
</dbReference>
<accession>A0ABV2MXZ5</accession>
<keyword evidence="7" id="KW-1185">Reference proteome</keyword>
<keyword evidence="6" id="KW-0282">Flagellum</keyword>
<name>A0ABV2MXZ5_9HYPH</name>
<feature type="chain" id="PRO_5044993718" description="Flagella basal body P-ring formation protein FlgA" evidence="4">
    <location>
        <begin position="30"/>
        <end position="161"/>
    </location>
</feature>
<reference evidence="6 7" key="1">
    <citation type="submission" date="2024-06" db="EMBL/GenBank/DDBJ databases">
        <title>Genomic Encyclopedia of Type Strains, Phase IV (KMG-IV): sequencing the most valuable type-strain genomes for metagenomic binning, comparative biology and taxonomic classification.</title>
        <authorList>
            <person name="Goeker M."/>
        </authorList>
    </citation>
    <scope>NUCLEOTIDE SEQUENCE [LARGE SCALE GENOMIC DNA]</scope>
    <source>
        <strain evidence="6 7">DSM 27865</strain>
    </source>
</reference>
<proteinExistence type="inferred from homology"/>
<evidence type="ECO:0000259" key="5">
    <source>
        <dbReference type="SMART" id="SM00858"/>
    </source>
</evidence>
<dbReference type="Gene3D" id="2.30.30.760">
    <property type="match status" value="1"/>
</dbReference>
<evidence type="ECO:0000256" key="3">
    <source>
        <dbReference type="ARBA" id="ARBA00022764"/>
    </source>
</evidence>
<comment type="subcellular location">
    <subcellularLocation>
        <location evidence="1 4">Periplasm</location>
    </subcellularLocation>
</comment>
<comment type="caution">
    <text evidence="6">The sequence shown here is derived from an EMBL/GenBank/DDBJ whole genome shotgun (WGS) entry which is preliminary data.</text>
</comment>
<dbReference type="EMBL" id="JBEPML010000005">
    <property type="protein sequence ID" value="MET3791659.1"/>
    <property type="molecule type" value="Genomic_DNA"/>
</dbReference>
<feature type="signal peptide" evidence="4">
    <location>
        <begin position="1"/>
        <end position="29"/>
    </location>
</feature>
<dbReference type="InterPro" id="IPR013974">
    <property type="entry name" value="SAF"/>
</dbReference>
<comment type="similarity">
    <text evidence="4">Belongs to the FlgA family.</text>
</comment>
<dbReference type="Proteomes" id="UP001549076">
    <property type="component" value="Unassembled WGS sequence"/>
</dbReference>
<keyword evidence="4" id="KW-1005">Bacterial flagellum biogenesis</keyword>
<dbReference type="InterPro" id="IPR039246">
    <property type="entry name" value="Flagellar_FlgA"/>
</dbReference>
<keyword evidence="6" id="KW-0969">Cilium</keyword>
<organism evidence="6 7">
    <name type="scientific">Aquamicrobium terrae</name>
    <dbReference type="NCBI Taxonomy" id="1324945"/>
    <lineage>
        <taxon>Bacteria</taxon>
        <taxon>Pseudomonadati</taxon>
        <taxon>Pseudomonadota</taxon>
        <taxon>Alphaproteobacteria</taxon>
        <taxon>Hyphomicrobiales</taxon>
        <taxon>Phyllobacteriaceae</taxon>
        <taxon>Aquamicrobium</taxon>
    </lineage>
</organism>
<evidence type="ECO:0000313" key="6">
    <source>
        <dbReference type="EMBL" id="MET3791659.1"/>
    </source>
</evidence>
<keyword evidence="2 4" id="KW-0732">Signal</keyword>
<keyword evidence="6" id="KW-0966">Cell projection</keyword>
<protein>
    <recommendedName>
        <fullName evidence="4">Flagella basal body P-ring formation protein FlgA</fullName>
    </recommendedName>
</protein>
<dbReference type="RefSeq" id="WP_354193983.1">
    <property type="nucleotide sequence ID" value="NZ_JBEPML010000005.1"/>
</dbReference>
<evidence type="ECO:0000313" key="7">
    <source>
        <dbReference type="Proteomes" id="UP001549076"/>
    </source>
</evidence>
<feature type="domain" description="SAF" evidence="5">
    <location>
        <begin position="35"/>
        <end position="98"/>
    </location>
</feature>
<dbReference type="PANTHER" id="PTHR36307">
    <property type="entry name" value="FLAGELLA BASAL BODY P-RING FORMATION PROTEIN FLGA"/>
    <property type="match status" value="1"/>
</dbReference>
<evidence type="ECO:0000256" key="1">
    <source>
        <dbReference type="ARBA" id="ARBA00004418"/>
    </source>
</evidence>
<dbReference type="Pfam" id="PF13144">
    <property type="entry name" value="ChapFlgA"/>
    <property type="match status" value="1"/>
</dbReference>
<dbReference type="CDD" id="cd11614">
    <property type="entry name" value="SAF_CpaB_FlgA_like"/>
    <property type="match status" value="1"/>
</dbReference>
<dbReference type="SMART" id="SM00858">
    <property type="entry name" value="SAF"/>
    <property type="match status" value="1"/>
</dbReference>
<evidence type="ECO:0000256" key="4">
    <source>
        <dbReference type="RuleBase" id="RU362063"/>
    </source>
</evidence>
<keyword evidence="3 4" id="KW-0574">Periplasm</keyword>
<evidence type="ECO:0000256" key="2">
    <source>
        <dbReference type="ARBA" id="ARBA00022729"/>
    </source>
</evidence>
<sequence length="161" mass="16638">MPIPHPLTALRRIVLAAATAAAVCVPAWASAWAQEVVLIPSRVIYPGETISAGALRQVTLVPGKVKPDAVATTLAELDGKVARRTLLPGRYIPTAALRNAWLVEQGASVQVNFIAGGLTISATAVTLQPGSPGDVVKVRNVDSGKVLTGTVMEDGSIRVGT</sequence>
<comment type="function">
    <text evidence="4">Involved in the assembly process of the P-ring formation. It may associate with FlgF on the rod constituting a structure essential for the P-ring assembly or may act as a modulator protein for the P-ring assembly.</text>
</comment>
<dbReference type="PANTHER" id="PTHR36307:SF1">
    <property type="entry name" value="FLAGELLA BASAL BODY P-RING FORMATION PROTEIN FLGA"/>
    <property type="match status" value="1"/>
</dbReference>
<dbReference type="NCBIfam" id="TIGR03170">
    <property type="entry name" value="flgA_cterm"/>
    <property type="match status" value="1"/>
</dbReference>